<feature type="compositionally biased region" description="Basic and acidic residues" evidence="1">
    <location>
        <begin position="41"/>
        <end position="51"/>
    </location>
</feature>
<dbReference type="PATRIC" id="fig|943816.4.peg.2306"/>
<protein>
    <submittedName>
        <fullName evidence="2">Uncharacterized protein</fullName>
    </submittedName>
</protein>
<reference evidence="2 3" key="1">
    <citation type="journal article" date="2016" name="Front. Microbiol.">
        <title>Comparative Genomics Analysis of Streptomyces Species Reveals Their Adaptation to the Marine Environment and Their Diversity at the Genomic Level.</title>
        <authorList>
            <person name="Tian X."/>
            <person name="Zhang Z."/>
            <person name="Yang T."/>
            <person name="Chen M."/>
            <person name="Li J."/>
            <person name="Chen F."/>
            <person name="Yang J."/>
            <person name="Li W."/>
            <person name="Zhang B."/>
            <person name="Zhang Z."/>
            <person name="Wu J."/>
            <person name="Zhang C."/>
            <person name="Long L."/>
            <person name="Xiao J."/>
        </authorList>
    </citation>
    <scope>NUCLEOTIDE SEQUENCE [LARGE SCALE GENOMIC DNA]</scope>
    <source>
        <strain evidence="2 3">SCSIO M10379</strain>
    </source>
</reference>
<dbReference type="EMBL" id="LJGV01000022">
    <property type="protein sequence ID" value="OEU98801.1"/>
    <property type="molecule type" value="Genomic_DNA"/>
</dbReference>
<name>A0A1E7K4G2_9ACTN</name>
<evidence type="ECO:0000313" key="2">
    <source>
        <dbReference type="EMBL" id="OEU98801.1"/>
    </source>
</evidence>
<sequence>MRVARREVLAVAGAQSPGRSIKGDHMRTTKSAQSARPRSALRSEAHRDEARPTASAASPDGPDTPTDPSGPVAEDEMYEGLRVKCPECRQAIAVFAQEEKLPRHGLCASPWDPFGLTVCQGSGRPVGEAAPWDSETRGRAVSELLTLPEGLDWRTQPFSHAGRPDRRPVPVGAE</sequence>
<dbReference type="AlphaFoldDB" id="A0A1E7K4G2"/>
<gene>
    <name evidence="2" type="ORF">AN217_14325</name>
</gene>
<evidence type="ECO:0000313" key="3">
    <source>
        <dbReference type="Proteomes" id="UP000175829"/>
    </source>
</evidence>
<comment type="caution">
    <text evidence="2">The sequence shown here is derived from an EMBL/GenBank/DDBJ whole genome shotgun (WGS) entry which is preliminary data.</text>
</comment>
<feature type="region of interest" description="Disordered" evidence="1">
    <location>
        <begin position="149"/>
        <end position="174"/>
    </location>
</feature>
<feature type="region of interest" description="Disordered" evidence="1">
    <location>
        <begin position="1"/>
        <end position="77"/>
    </location>
</feature>
<evidence type="ECO:0000256" key="1">
    <source>
        <dbReference type="SAM" id="MobiDB-lite"/>
    </source>
</evidence>
<proteinExistence type="predicted"/>
<feature type="compositionally biased region" description="Low complexity" evidence="1">
    <location>
        <begin position="58"/>
        <end position="71"/>
    </location>
</feature>
<organism evidence="2 3">
    <name type="scientific">Streptomyces qinglanensis</name>
    <dbReference type="NCBI Taxonomy" id="943816"/>
    <lineage>
        <taxon>Bacteria</taxon>
        <taxon>Bacillati</taxon>
        <taxon>Actinomycetota</taxon>
        <taxon>Actinomycetes</taxon>
        <taxon>Kitasatosporales</taxon>
        <taxon>Streptomycetaceae</taxon>
        <taxon>Streptomyces</taxon>
    </lineage>
</organism>
<accession>A0A1E7K4G2</accession>
<dbReference type="Proteomes" id="UP000175829">
    <property type="component" value="Unassembled WGS sequence"/>
</dbReference>